<organism evidence="2 3">
    <name type="scientific">Tilletiaria anomala (strain ATCC 24038 / CBS 436.72 / UBC 951)</name>
    <dbReference type="NCBI Taxonomy" id="1037660"/>
    <lineage>
        <taxon>Eukaryota</taxon>
        <taxon>Fungi</taxon>
        <taxon>Dikarya</taxon>
        <taxon>Basidiomycota</taxon>
        <taxon>Ustilaginomycotina</taxon>
        <taxon>Exobasidiomycetes</taxon>
        <taxon>Georgefischeriales</taxon>
        <taxon>Tilletiariaceae</taxon>
        <taxon>Tilletiaria</taxon>
    </lineage>
</organism>
<accession>A0A066VSJ0</accession>
<dbReference type="Proteomes" id="UP000027361">
    <property type="component" value="Unassembled WGS sequence"/>
</dbReference>
<feature type="region of interest" description="Disordered" evidence="1">
    <location>
        <begin position="1"/>
        <end position="28"/>
    </location>
</feature>
<gene>
    <name evidence="2" type="ORF">K437DRAFT_275433</name>
</gene>
<dbReference type="RefSeq" id="XP_013241760.1">
    <property type="nucleotide sequence ID" value="XM_013386306.1"/>
</dbReference>
<evidence type="ECO:0000313" key="3">
    <source>
        <dbReference type="Proteomes" id="UP000027361"/>
    </source>
</evidence>
<name>A0A066VSJ0_TILAU</name>
<dbReference type="HOGENOM" id="CLU_1961121_0_0_1"/>
<reference evidence="2" key="1">
    <citation type="submission" date="2014-05" db="EMBL/GenBank/DDBJ databases">
        <title>Draft genome sequence of a rare smut relative, Tilletiaria anomala UBC 951.</title>
        <authorList>
            <consortium name="DOE Joint Genome Institute"/>
            <person name="Toome M."/>
            <person name="Kuo A."/>
            <person name="Henrissat B."/>
            <person name="Lipzen A."/>
            <person name="Tritt A."/>
            <person name="Yoshinaga Y."/>
            <person name="Zane M."/>
            <person name="Barry K."/>
            <person name="Grigoriev I.V."/>
            <person name="Spatafora J.W."/>
            <person name="Aimea M.C."/>
        </authorList>
    </citation>
    <scope>NUCLEOTIDE SEQUENCE [LARGE SCALE GENOMIC DNA]</scope>
    <source>
        <strain evidence="2">UBC 951</strain>
    </source>
</reference>
<proteinExistence type="predicted"/>
<dbReference type="EMBL" id="JMSN01000079">
    <property type="protein sequence ID" value="KDN41535.1"/>
    <property type="molecule type" value="Genomic_DNA"/>
</dbReference>
<protein>
    <submittedName>
        <fullName evidence="2">Uncharacterized protein</fullName>
    </submittedName>
</protein>
<keyword evidence="3" id="KW-1185">Reference proteome</keyword>
<sequence length="128" mass="15154">MDLEDKAGQDAQNYYPGPHTERANAIGRTSRRTQCTLREYPSRRSCPWVGACLRWASHVLWTKWRSGKLRASMTRLHRRRHPWMQAQGRRRSCRILCTFWPTAPQRRELHEREQRSMLRARAPAGATQ</sequence>
<comment type="caution">
    <text evidence="2">The sequence shown here is derived from an EMBL/GenBank/DDBJ whole genome shotgun (WGS) entry which is preliminary data.</text>
</comment>
<dbReference type="GeneID" id="25266631"/>
<evidence type="ECO:0000256" key="1">
    <source>
        <dbReference type="SAM" id="MobiDB-lite"/>
    </source>
</evidence>
<dbReference type="InParanoid" id="A0A066VSJ0"/>
<evidence type="ECO:0000313" key="2">
    <source>
        <dbReference type="EMBL" id="KDN41535.1"/>
    </source>
</evidence>
<dbReference type="AlphaFoldDB" id="A0A066VSJ0"/>